<keyword evidence="3" id="KW-1185">Reference proteome</keyword>
<dbReference type="Gene3D" id="3.30.750.24">
    <property type="entry name" value="STAS domain"/>
    <property type="match status" value="1"/>
</dbReference>
<dbReference type="RefSeq" id="WP_265218554.1">
    <property type="nucleotide sequence ID" value="NZ_JAPEUL010000007.1"/>
</dbReference>
<comment type="caution">
    <text evidence="2">The sequence shown here is derived from an EMBL/GenBank/DDBJ whole genome shotgun (WGS) entry which is preliminary data.</text>
</comment>
<dbReference type="Pfam" id="PF01740">
    <property type="entry name" value="STAS"/>
    <property type="match status" value="1"/>
</dbReference>
<dbReference type="EMBL" id="JAPEUL010000007">
    <property type="protein sequence ID" value="MCW4629372.1"/>
    <property type="molecule type" value="Genomic_DNA"/>
</dbReference>
<evidence type="ECO:0000313" key="3">
    <source>
        <dbReference type="Proteomes" id="UP001431181"/>
    </source>
</evidence>
<dbReference type="InterPro" id="IPR036513">
    <property type="entry name" value="STAS_dom_sf"/>
</dbReference>
<protein>
    <submittedName>
        <fullName evidence="2">STAS domain-containing protein</fullName>
    </submittedName>
</protein>
<evidence type="ECO:0000313" key="2">
    <source>
        <dbReference type="EMBL" id="MCW4629372.1"/>
    </source>
</evidence>
<dbReference type="CDD" id="cd07043">
    <property type="entry name" value="STAS_anti-anti-sigma_factors"/>
    <property type="match status" value="1"/>
</dbReference>
<sequence>MVESFFDKKTGCLTIKIDGRFDYSCHKMFKEAFASVTTATSYDVNLADVVYLDSSALGMLLLLRDHAGGDKAQVRLLYANGAVIDILKIANFHRLFNITE</sequence>
<proteinExistence type="predicted"/>
<dbReference type="Proteomes" id="UP001431181">
    <property type="component" value="Unassembled WGS sequence"/>
</dbReference>
<organism evidence="2 3">
    <name type="scientific">Marinomonas rhodophyticola</name>
    <dbReference type="NCBI Taxonomy" id="2992803"/>
    <lineage>
        <taxon>Bacteria</taxon>
        <taxon>Pseudomonadati</taxon>
        <taxon>Pseudomonadota</taxon>
        <taxon>Gammaproteobacteria</taxon>
        <taxon>Oceanospirillales</taxon>
        <taxon>Oceanospirillaceae</taxon>
        <taxon>Marinomonas</taxon>
    </lineage>
</organism>
<evidence type="ECO:0000259" key="1">
    <source>
        <dbReference type="PROSITE" id="PS50801"/>
    </source>
</evidence>
<dbReference type="SUPFAM" id="SSF52091">
    <property type="entry name" value="SpoIIaa-like"/>
    <property type="match status" value="1"/>
</dbReference>
<name>A0ABT3KH27_9GAMM</name>
<accession>A0ABT3KH27</accession>
<dbReference type="PROSITE" id="PS50801">
    <property type="entry name" value="STAS"/>
    <property type="match status" value="1"/>
</dbReference>
<feature type="domain" description="STAS" evidence="1">
    <location>
        <begin position="11"/>
        <end position="100"/>
    </location>
</feature>
<reference evidence="2" key="1">
    <citation type="submission" date="2022-11" db="EMBL/GenBank/DDBJ databases">
        <title>Marinomonas sp. nov., isolated from marine algae.</title>
        <authorList>
            <person name="Choi D.G."/>
            <person name="Kim J.M."/>
            <person name="Lee J.K."/>
            <person name="Baek J.H."/>
            <person name="Jeon C.O."/>
        </authorList>
    </citation>
    <scope>NUCLEOTIDE SEQUENCE</scope>
    <source>
        <strain evidence="2">KJ51-3</strain>
    </source>
</reference>
<gene>
    <name evidence="2" type="ORF">ONZ52_10515</name>
</gene>
<dbReference type="InterPro" id="IPR002645">
    <property type="entry name" value="STAS_dom"/>
</dbReference>